<evidence type="ECO:0000313" key="3">
    <source>
        <dbReference type="Proteomes" id="UP000646365"/>
    </source>
</evidence>
<name>A0A8J2Z149_9PROT</name>
<feature type="transmembrane region" description="Helical" evidence="1">
    <location>
        <begin position="150"/>
        <end position="171"/>
    </location>
</feature>
<feature type="transmembrane region" description="Helical" evidence="1">
    <location>
        <begin position="209"/>
        <end position="228"/>
    </location>
</feature>
<dbReference type="Proteomes" id="UP000646365">
    <property type="component" value="Unassembled WGS sequence"/>
</dbReference>
<dbReference type="PANTHER" id="PTHR30188:SF4">
    <property type="entry name" value="PROTEIN TRIGALACTOSYLDIACYLGLYCEROL 1, CHLOROPLASTIC"/>
    <property type="match status" value="1"/>
</dbReference>
<proteinExistence type="predicted"/>
<accession>A0A8J2Z149</accession>
<feature type="transmembrane region" description="Helical" evidence="1">
    <location>
        <begin position="240"/>
        <end position="258"/>
    </location>
</feature>
<reference evidence="2" key="2">
    <citation type="submission" date="2020-09" db="EMBL/GenBank/DDBJ databases">
        <authorList>
            <person name="Sun Q."/>
            <person name="Zhou Y."/>
        </authorList>
    </citation>
    <scope>NUCLEOTIDE SEQUENCE</scope>
    <source>
        <strain evidence="2">CGMCC 1.15725</strain>
    </source>
</reference>
<dbReference type="GO" id="GO:0043190">
    <property type="term" value="C:ATP-binding cassette (ABC) transporter complex"/>
    <property type="evidence" value="ECO:0007669"/>
    <property type="project" value="InterPro"/>
</dbReference>
<keyword evidence="1" id="KW-1133">Transmembrane helix</keyword>
<feature type="transmembrane region" description="Helical" evidence="1">
    <location>
        <begin position="92"/>
        <end position="112"/>
    </location>
</feature>
<dbReference type="RefSeq" id="WP_189051528.1">
    <property type="nucleotide sequence ID" value="NZ_BMJQ01000019.1"/>
</dbReference>
<sequence>MRALAAIGRATRARSAFMLQLAALLWGVLREGAWPSTWRRTVRAGFQRTLSRAIGGSLGTIAVTAVIVGLGLVFEAIYWLRTAGQEEQVGHILVVVLFREIAPLLVGIILLGRSGTASVAELGMLKAEGEIAILRAEGIDIFQFLVLPRAAAFALATFTLGVMFVAISLLSGFVTGRLAGVVNTSIFGFLDNVLRAMSFDDLWVFPAKLLLIGLVVALVCCITGLAAEETDTPSSLLPRGFTRGVTGILTVTLLLSAIL</sequence>
<evidence type="ECO:0000256" key="1">
    <source>
        <dbReference type="SAM" id="Phobius"/>
    </source>
</evidence>
<dbReference type="GO" id="GO:0005548">
    <property type="term" value="F:phospholipid transporter activity"/>
    <property type="evidence" value="ECO:0007669"/>
    <property type="project" value="TreeGrafter"/>
</dbReference>
<protein>
    <recommendedName>
        <fullName evidence="4">ABC transporter permease</fullName>
    </recommendedName>
</protein>
<dbReference type="AlphaFoldDB" id="A0A8J2Z149"/>
<keyword evidence="3" id="KW-1185">Reference proteome</keyword>
<evidence type="ECO:0008006" key="4">
    <source>
        <dbReference type="Google" id="ProtNLM"/>
    </source>
</evidence>
<dbReference type="PANTHER" id="PTHR30188">
    <property type="entry name" value="ABC TRANSPORTER PERMEASE PROTEIN-RELATED"/>
    <property type="match status" value="1"/>
</dbReference>
<dbReference type="Pfam" id="PF02405">
    <property type="entry name" value="MlaE"/>
    <property type="match status" value="1"/>
</dbReference>
<dbReference type="EMBL" id="BMJQ01000019">
    <property type="protein sequence ID" value="GGF42766.1"/>
    <property type="molecule type" value="Genomic_DNA"/>
</dbReference>
<keyword evidence="1" id="KW-0472">Membrane</keyword>
<evidence type="ECO:0000313" key="2">
    <source>
        <dbReference type="EMBL" id="GGF42766.1"/>
    </source>
</evidence>
<comment type="caution">
    <text evidence="2">The sequence shown here is derived from an EMBL/GenBank/DDBJ whole genome shotgun (WGS) entry which is preliminary data.</text>
</comment>
<dbReference type="InterPro" id="IPR030802">
    <property type="entry name" value="Permease_MalE"/>
</dbReference>
<organism evidence="2 3">
    <name type="scientific">Aliidongia dinghuensis</name>
    <dbReference type="NCBI Taxonomy" id="1867774"/>
    <lineage>
        <taxon>Bacteria</taxon>
        <taxon>Pseudomonadati</taxon>
        <taxon>Pseudomonadota</taxon>
        <taxon>Alphaproteobacteria</taxon>
        <taxon>Rhodospirillales</taxon>
        <taxon>Dongiaceae</taxon>
        <taxon>Aliidongia</taxon>
    </lineage>
</organism>
<feature type="transmembrane region" description="Helical" evidence="1">
    <location>
        <begin position="54"/>
        <end position="80"/>
    </location>
</feature>
<reference evidence="2" key="1">
    <citation type="journal article" date="2014" name="Int. J. Syst. Evol. Microbiol.">
        <title>Complete genome sequence of Corynebacterium casei LMG S-19264T (=DSM 44701T), isolated from a smear-ripened cheese.</title>
        <authorList>
            <consortium name="US DOE Joint Genome Institute (JGI-PGF)"/>
            <person name="Walter F."/>
            <person name="Albersmeier A."/>
            <person name="Kalinowski J."/>
            <person name="Ruckert C."/>
        </authorList>
    </citation>
    <scope>NUCLEOTIDE SEQUENCE</scope>
    <source>
        <strain evidence="2">CGMCC 1.15725</strain>
    </source>
</reference>
<gene>
    <name evidence="2" type="ORF">GCM10011611_56470</name>
</gene>
<keyword evidence="1" id="KW-0812">Transmembrane</keyword>